<proteinExistence type="predicted"/>
<feature type="transmembrane region" description="Helical" evidence="1">
    <location>
        <begin position="54"/>
        <end position="71"/>
    </location>
</feature>
<reference evidence="2 3" key="1">
    <citation type="submission" date="2019-10" db="EMBL/GenBank/DDBJ databases">
        <title>Streptomyces smaragdinus sp. nov. and Streptomyces fabii sp. nov., isolated from the gut of fungus growing-termite Macrotermes natalensis.</title>
        <authorList>
            <person name="Schwitalla J."/>
            <person name="Benndorf R."/>
            <person name="Martin K."/>
            <person name="De Beer W."/>
            <person name="Kaster A.-K."/>
            <person name="Vollmers J."/>
            <person name="Poulsen M."/>
            <person name="Beemelmanns C."/>
        </authorList>
    </citation>
    <scope>NUCLEOTIDE SEQUENCE [LARGE SCALE GENOMIC DNA]</scope>
    <source>
        <strain evidence="2 3">RB5</strain>
    </source>
</reference>
<evidence type="ECO:0000256" key="1">
    <source>
        <dbReference type="SAM" id="Phobius"/>
    </source>
</evidence>
<protein>
    <recommendedName>
        <fullName evidence="4">YcxB-like protein domain-containing protein</fullName>
    </recommendedName>
</protein>
<keyword evidence="3" id="KW-1185">Reference proteome</keyword>
<evidence type="ECO:0000313" key="2">
    <source>
        <dbReference type="EMBL" id="MQY10244.1"/>
    </source>
</evidence>
<keyword evidence="1" id="KW-0472">Membrane</keyword>
<keyword evidence="1" id="KW-1133">Transmembrane helix</keyword>
<dbReference type="EMBL" id="WEGJ01000001">
    <property type="protein sequence ID" value="MQY10244.1"/>
    <property type="molecule type" value="Genomic_DNA"/>
</dbReference>
<organism evidence="2 3">
    <name type="scientific">Streptomyces smaragdinus</name>
    <dbReference type="NCBI Taxonomy" id="2585196"/>
    <lineage>
        <taxon>Bacteria</taxon>
        <taxon>Bacillati</taxon>
        <taxon>Actinomycetota</taxon>
        <taxon>Actinomycetes</taxon>
        <taxon>Kitasatosporales</taxon>
        <taxon>Streptomycetaceae</taxon>
        <taxon>Streptomyces</taxon>
    </lineage>
</organism>
<accession>A0A7K0CBU7</accession>
<dbReference type="RefSeq" id="WP_153449580.1">
    <property type="nucleotide sequence ID" value="NZ_WEGJ01000001.1"/>
</dbReference>
<keyword evidence="1" id="KW-0812">Transmembrane</keyword>
<sequence>MTLEFEFQREYFVEAIKVVLRKRRFGFLYQPAFLTLFGALSVLVLALELADGDVSVPALILPLYAVLLPLWPHWAAKASLKANEHQGRLRLTADDQGLQLEGAHARTQTGWGNYGSYVETPRAFVLRSPDRGGRCAMVLAKRGAGHPADVDLLRAILDRHLTRV</sequence>
<evidence type="ECO:0008006" key="4">
    <source>
        <dbReference type="Google" id="ProtNLM"/>
    </source>
</evidence>
<dbReference type="OrthoDB" id="4327547at2"/>
<evidence type="ECO:0000313" key="3">
    <source>
        <dbReference type="Proteomes" id="UP000466345"/>
    </source>
</evidence>
<dbReference type="AlphaFoldDB" id="A0A7K0CBU7"/>
<gene>
    <name evidence="2" type="ORF">SRB5_03510</name>
</gene>
<dbReference type="Proteomes" id="UP000466345">
    <property type="component" value="Unassembled WGS sequence"/>
</dbReference>
<comment type="caution">
    <text evidence="2">The sequence shown here is derived from an EMBL/GenBank/DDBJ whole genome shotgun (WGS) entry which is preliminary data.</text>
</comment>
<feature type="transmembrane region" description="Helical" evidence="1">
    <location>
        <begin position="27"/>
        <end position="48"/>
    </location>
</feature>
<name>A0A7K0CBU7_9ACTN</name>